<proteinExistence type="predicted"/>
<dbReference type="GeneID" id="93352923"/>
<evidence type="ECO:0000256" key="1">
    <source>
        <dbReference type="SAM" id="SignalP"/>
    </source>
</evidence>
<keyword evidence="1" id="KW-0732">Signal</keyword>
<accession>A0A378TZT4</accession>
<dbReference type="AlphaFoldDB" id="A0A378TZT4"/>
<gene>
    <name evidence="3" type="ORF">NCTC10660_01935</name>
</gene>
<evidence type="ECO:0000259" key="2">
    <source>
        <dbReference type="Pfam" id="PF16747"/>
    </source>
</evidence>
<feature type="domain" description="Surface-adhesin protein E-like" evidence="2">
    <location>
        <begin position="35"/>
        <end position="145"/>
    </location>
</feature>
<dbReference type="Pfam" id="PF16747">
    <property type="entry name" value="Adhesin_E"/>
    <property type="match status" value="1"/>
</dbReference>
<sequence length="146" mass="16315">MNTKHLLRPAALLLPLVILAGCPSVGNVPQAGGDWHNMGEANNGNFMLAVDKNSIKRNGQLVTFRDRKIVVDMKEERFINVPPYKTAINNWEIHCGNKTFRLTASTLYDDTGKIISDEKYTAVDIRPMAIPPNSLTEEQRKIVCAH</sequence>
<protein>
    <submittedName>
        <fullName evidence="3">Lipoprotein</fullName>
    </submittedName>
</protein>
<evidence type="ECO:0000313" key="4">
    <source>
        <dbReference type="Proteomes" id="UP000254927"/>
    </source>
</evidence>
<dbReference type="EMBL" id="UGQW01000002">
    <property type="protein sequence ID" value="STZ68417.1"/>
    <property type="molecule type" value="Genomic_DNA"/>
</dbReference>
<dbReference type="InterPro" id="IPR031939">
    <property type="entry name" value="Adhesin_E-like"/>
</dbReference>
<dbReference type="PROSITE" id="PS51257">
    <property type="entry name" value="PROKAR_LIPOPROTEIN"/>
    <property type="match status" value="1"/>
</dbReference>
<feature type="chain" id="PRO_5016928776" evidence="1">
    <location>
        <begin position="21"/>
        <end position="146"/>
    </location>
</feature>
<evidence type="ECO:0000313" key="3">
    <source>
        <dbReference type="EMBL" id="STZ68417.1"/>
    </source>
</evidence>
<reference evidence="3 4" key="1">
    <citation type="submission" date="2018-06" db="EMBL/GenBank/DDBJ databases">
        <authorList>
            <consortium name="Pathogen Informatics"/>
            <person name="Doyle S."/>
        </authorList>
    </citation>
    <scope>NUCLEOTIDE SEQUENCE [LARGE SCALE GENOMIC DNA]</scope>
    <source>
        <strain evidence="3 4">NCTC10660</strain>
    </source>
</reference>
<feature type="signal peptide" evidence="1">
    <location>
        <begin position="1"/>
        <end position="20"/>
    </location>
</feature>
<dbReference type="Proteomes" id="UP000254927">
    <property type="component" value="Unassembled WGS sequence"/>
</dbReference>
<dbReference type="RefSeq" id="WP_070455006.1">
    <property type="nucleotide sequence ID" value="NZ_CALIXL010000062.1"/>
</dbReference>
<organism evidence="3 4">
    <name type="scientific">Neisseria elongata</name>
    <dbReference type="NCBI Taxonomy" id="495"/>
    <lineage>
        <taxon>Bacteria</taxon>
        <taxon>Pseudomonadati</taxon>
        <taxon>Pseudomonadota</taxon>
        <taxon>Betaproteobacteria</taxon>
        <taxon>Neisseriales</taxon>
        <taxon>Neisseriaceae</taxon>
        <taxon>Neisseria</taxon>
    </lineage>
</organism>
<keyword evidence="3" id="KW-0449">Lipoprotein</keyword>
<name>A0A378TZT4_NEIEL</name>